<comment type="caution">
    <text evidence="2">The sequence shown here is derived from an EMBL/GenBank/DDBJ whole genome shotgun (WGS) entry which is preliminary data.</text>
</comment>
<dbReference type="EMBL" id="PDXA01000058">
    <property type="protein sequence ID" value="RYN39381.1"/>
    <property type="molecule type" value="Genomic_DNA"/>
</dbReference>
<feature type="region of interest" description="Disordered" evidence="1">
    <location>
        <begin position="695"/>
        <end position="719"/>
    </location>
</feature>
<reference evidence="3" key="1">
    <citation type="journal article" date="2019" name="bioRxiv">
        <title>Genomics, evolutionary history and diagnostics of the Alternaria alternata species group including apple and Asian pear pathotypes.</title>
        <authorList>
            <person name="Armitage A.D."/>
            <person name="Cockerton H.M."/>
            <person name="Sreenivasaprasad S."/>
            <person name="Woodhall J.W."/>
            <person name="Lane C.R."/>
            <person name="Harrison R.J."/>
            <person name="Clarkson J.P."/>
        </authorList>
    </citation>
    <scope>NUCLEOTIDE SEQUENCE [LARGE SCALE GENOMIC DNA]</scope>
    <source>
        <strain evidence="3">FERA 1082</strain>
    </source>
</reference>
<dbReference type="Proteomes" id="UP000292402">
    <property type="component" value="Unassembled WGS sequence"/>
</dbReference>
<organism evidence="2 3">
    <name type="scientific">Alternaria tenuissima</name>
    <dbReference type="NCBI Taxonomy" id="119927"/>
    <lineage>
        <taxon>Eukaryota</taxon>
        <taxon>Fungi</taxon>
        <taxon>Dikarya</taxon>
        <taxon>Ascomycota</taxon>
        <taxon>Pezizomycotina</taxon>
        <taxon>Dothideomycetes</taxon>
        <taxon>Pleosporomycetidae</taxon>
        <taxon>Pleosporales</taxon>
        <taxon>Pleosporineae</taxon>
        <taxon>Pleosporaceae</taxon>
        <taxon>Alternaria</taxon>
        <taxon>Alternaria sect. Alternaria</taxon>
        <taxon>Alternaria alternata complex</taxon>
    </lineage>
</organism>
<feature type="region of interest" description="Disordered" evidence="1">
    <location>
        <begin position="1"/>
        <end position="75"/>
    </location>
</feature>
<name>A0A4Q4M2W0_9PLEO</name>
<feature type="compositionally biased region" description="Low complexity" evidence="1">
    <location>
        <begin position="56"/>
        <end position="75"/>
    </location>
</feature>
<evidence type="ECO:0000313" key="2">
    <source>
        <dbReference type="EMBL" id="RYN39381.1"/>
    </source>
</evidence>
<accession>A0A4Q4M2W0</accession>
<evidence type="ECO:0000256" key="1">
    <source>
        <dbReference type="SAM" id="MobiDB-lite"/>
    </source>
</evidence>
<proteinExistence type="predicted"/>
<protein>
    <submittedName>
        <fullName evidence="2">Uncharacterized protein</fullName>
    </submittedName>
</protein>
<feature type="region of interest" description="Disordered" evidence="1">
    <location>
        <begin position="187"/>
        <end position="249"/>
    </location>
</feature>
<feature type="compositionally biased region" description="Polar residues" evidence="1">
    <location>
        <begin position="187"/>
        <end position="213"/>
    </location>
</feature>
<evidence type="ECO:0000313" key="3">
    <source>
        <dbReference type="Proteomes" id="UP000292402"/>
    </source>
</evidence>
<dbReference type="AlphaFoldDB" id="A0A4Q4M2W0"/>
<gene>
    <name evidence="2" type="ORF">AA0114_g11318</name>
</gene>
<sequence length="719" mass="80760">MDHTNIIDTDEAAYAMATASQGKGKGRGRKKSNDTRASSPIKPTKTTMEPTKARSKTPASPTSPTTPTSTQASAPRFYEANGLKIPLYSQNGLGNKKRPNARLSKTLLKYNTDELLDIVGQYAGADKRQELKNKGLAKTMLANWIEEKETLALGRNPKSELSFADDQEKVEQSDDVASFLAPTTATSSSINTRKYTATTPASNSQGVYPPTSTKGDDIFGQPRQLKRSAPGRSRDDQPPAKLQKRDVTTNLSITDIENLDKKRSIDKSVDDVIPTLSQTNAQTAAYNDRDHDIYPQNAFFDSTGMNPSDHDRSSIIVQGADEDRVLTATSHETFRGPVTYLFETTIPHNAPSPPSRISLPPIPYLKEGLHGRNGDFQDDPDRRTGVGHQIEPEDQLKWDEFKNFHGTIYQQFPHYPATVTAEMKKAWNQWHRWYGDFTEKYPGNTTPRYDGYSTYLAYIPSQNDLSPNLITSSLQTAIIKFSSKYTKQIAQNKVYDIRKATVMSTSLKRTSEEAGAEPISMRPNKKPCLSLEIPQKEISKEEDKTPKTRTAAAERCEPKLKRPFLKKREMKDSNKMKLMRHDTTNDPTPLSKLPIIRPPIARSARVNKLLESLSVPDPTKNADGTKRIRLATQTRRDERQNEMLKQNKSITESDYAVRLAWSCFSSNEKSRVGRERMGMMISSLEWDDLANEKKGVPNNLPEWRKTNTGRFAKSDSPCE</sequence>
<feature type="compositionally biased region" description="Basic and acidic residues" evidence="1">
    <location>
        <begin position="232"/>
        <end position="247"/>
    </location>
</feature>